<evidence type="ECO:0000313" key="2">
    <source>
        <dbReference type="EMBL" id="OAD52434.1"/>
    </source>
</evidence>
<sequence>MSLGISNVGNENARETHADDERREQDADIARLRRHSWSSLKFASQISSHSPSTNRQASSNPSLQSMITRCQLSSLKPCSIAHESHTMSHTMSVYDVGPRTAILESQLTATVTMRERTARTPCRKKGGEQAVGTERHLGGASVPRYDRVSKCRDPTGLMPPTPPFSPPPHRPVIGWRRAEQQRGRAAAETAERPCGSCALPGRMVGIRRNGGGGGGSGTAYDGLVPLVCLGDWKIGPFRVNEISSPRFAFERDQLAQVPGISDARLFYGIPRECELGKVKGALGLLRYYGDSVKLYGLAQVQAGVTRGNACYAESRNKKGAAYVSTEKNAWQGHINIRINEEMENEYLNDGVEAYKEKREARIKEVRRGNAFYAESRKRKEAAYVSTGKMCGIDMEIWVSLKRWRMNKW</sequence>
<feature type="region of interest" description="Disordered" evidence="1">
    <location>
        <begin position="43"/>
        <end position="62"/>
    </location>
</feature>
<evidence type="ECO:0000256" key="1">
    <source>
        <dbReference type="SAM" id="MobiDB-lite"/>
    </source>
</evidence>
<name>A0A310S4Z8_9HYME</name>
<organism evidence="2 3">
    <name type="scientific">Eufriesea mexicana</name>
    <dbReference type="NCBI Taxonomy" id="516756"/>
    <lineage>
        <taxon>Eukaryota</taxon>
        <taxon>Metazoa</taxon>
        <taxon>Ecdysozoa</taxon>
        <taxon>Arthropoda</taxon>
        <taxon>Hexapoda</taxon>
        <taxon>Insecta</taxon>
        <taxon>Pterygota</taxon>
        <taxon>Neoptera</taxon>
        <taxon>Endopterygota</taxon>
        <taxon>Hymenoptera</taxon>
        <taxon>Apocrita</taxon>
        <taxon>Aculeata</taxon>
        <taxon>Apoidea</taxon>
        <taxon>Anthophila</taxon>
        <taxon>Apidae</taxon>
        <taxon>Eufriesea</taxon>
    </lineage>
</organism>
<dbReference type="EMBL" id="KQ773064">
    <property type="protein sequence ID" value="OAD52434.1"/>
    <property type="molecule type" value="Genomic_DNA"/>
</dbReference>
<accession>A0A310S4Z8</accession>
<feature type="compositionally biased region" description="Polar residues" evidence="1">
    <location>
        <begin position="1"/>
        <end position="10"/>
    </location>
</feature>
<dbReference type="Proteomes" id="UP000250275">
    <property type="component" value="Unassembled WGS sequence"/>
</dbReference>
<gene>
    <name evidence="2" type="ORF">WN48_01659</name>
</gene>
<reference evidence="2 3" key="1">
    <citation type="submission" date="2015-07" db="EMBL/GenBank/DDBJ databases">
        <title>The genome of Eufriesea mexicana.</title>
        <authorList>
            <person name="Pan H."/>
            <person name="Kapheim K."/>
        </authorList>
    </citation>
    <scope>NUCLEOTIDE SEQUENCE [LARGE SCALE GENOMIC DNA]</scope>
    <source>
        <strain evidence="2">0111107269</strain>
        <tissue evidence="2">Whole body</tissue>
    </source>
</reference>
<feature type="compositionally biased region" description="Basic and acidic residues" evidence="1">
    <location>
        <begin position="12"/>
        <end position="27"/>
    </location>
</feature>
<feature type="region of interest" description="Disordered" evidence="1">
    <location>
        <begin position="1"/>
        <end position="27"/>
    </location>
</feature>
<dbReference type="AlphaFoldDB" id="A0A310S4Z8"/>
<keyword evidence="3" id="KW-1185">Reference proteome</keyword>
<feature type="region of interest" description="Disordered" evidence="1">
    <location>
        <begin position="112"/>
        <end position="133"/>
    </location>
</feature>
<proteinExistence type="predicted"/>
<evidence type="ECO:0000313" key="3">
    <source>
        <dbReference type="Proteomes" id="UP000250275"/>
    </source>
</evidence>
<protein>
    <submittedName>
        <fullName evidence="2">Uncharacterized protein</fullName>
    </submittedName>
</protein>